<gene>
    <name evidence="2" type="ORF">CINCED_3A017569</name>
</gene>
<protein>
    <submittedName>
        <fullName evidence="2">Uncharacterized protein</fullName>
    </submittedName>
</protein>
<evidence type="ECO:0000256" key="1">
    <source>
        <dbReference type="SAM" id="MobiDB-lite"/>
    </source>
</evidence>
<dbReference type="Proteomes" id="UP000325440">
    <property type="component" value="Unassembled WGS sequence"/>
</dbReference>
<dbReference type="AlphaFoldDB" id="A0A5E4N0M4"/>
<feature type="compositionally biased region" description="Low complexity" evidence="1">
    <location>
        <begin position="127"/>
        <end position="139"/>
    </location>
</feature>
<evidence type="ECO:0000313" key="2">
    <source>
        <dbReference type="EMBL" id="VVC37479.1"/>
    </source>
</evidence>
<dbReference type="EMBL" id="CABPRJ010001448">
    <property type="protein sequence ID" value="VVC37479.1"/>
    <property type="molecule type" value="Genomic_DNA"/>
</dbReference>
<evidence type="ECO:0000313" key="3">
    <source>
        <dbReference type="Proteomes" id="UP000325440"/>
    </source>
</evidence>
<feature type="region of interest" description="Disordered" evidence="1">
    <location>
        <begin position="1"/>
        <end position="94"/>
    </location>
</feature>
<name>A0A5E4N0M4_9HEMI</name>
<feature type="compositionally biased region" description="Basic and acidic residues" evidence="1">
    <location>
        <begin position="80"/>
        <end position="92"/>
    </location>
</feature>
<accession>A0A5E4N0M4</accession>
<feature type="compositionally biased region" description="Basic and acidic residues" evidence="1">
    <location>
        <begin position="1"/>
        <end position="13"/>
    </location>
</feature>
<reference evidence="2 3" key="1">
    <citation type="submission" date="2019-08" db="EMBL/GenBank/DDBJ databases">
        <authorList>
            <person name="Alioto T."/>
            <person name="Alioto T."/>
            <person name="Gomez Garrido J."/>
        </authorList>
    </citation>
    <scope>NUCLEOTIDE SEQUENCE [LARGE SCALE GENOMIC DNA]</scope>
</reference>
<sequence>MRMRKEEADERVLCDGNGGRRLNRSLTSGRGGDDGGYTYENARNGTATDSRRRAAAVPRRGHRSSAAVALRTRPASPTETDDRRRAEGRRDAAPVYHARVIAIPLFNRNTISRAQRAVASSFHFATRRPQQQPQQQQQQRQRRFPRASRAAGRIT</sequence>
<proteinExistence type="predicted"/>
<feature type="region of interest" description="Disordered" evidence="1">
    <location>
        <begin position="123"/>
        <end position="155"/>
    </location>
</feature>
<keyword evidence="3" id="KW-1185">Reference proteome</keyword>
<organism evidence="2 3">
    <name type="scientific">Cinara cedri</name>
    <dbReference type="NCBI Taxonomy" id="506608"/>
    <lineage>
        <taxon>Eukaryota</taxon>
        <taxon>Metazoa</taxon>
        <taxon>Ecdysozoa</taxon>
        <taxon>Arthropoda</taxon>
        <taxon>Hexapoda</taxon>
        <taxon>Insecta</taxon>
        <taxon>Pterygota</taxon>
        <taxon>Neoptera</taxon>
        <taxon>Paraneoptera</taxon>
        <taxon>Hemiptera</taxon>
        <taxon>Sternorrhyncha</taxon>
        <taxon>Aphidomorpha</taxon>
        <taxon>Aphidoidea</taxon>
        <taxon>Aphididae</taxon>
        <taxon>Lachninae</taxon>
        <taxon>Cinara</taxon>
    </lineage>
</organism>